<evidence type="ECO:0000313" key="2">
    <source>
        <dbReference type="EMBL" id="KAE8299878.1"/>
    </source>
</evidence>
<feature type="compositionally biased region" description="Basic and acidic residues" evidence="1">
    <location>
        <begin position="188"/>
        <end position="197"/>
    </location>
</feature>
<name>A0A6G0J807_LARCR</name>
<proteinExistence type="predicted"/>
<comment type="caution">
    <text evidence="2">The sequence shown here is derived from an EMBL/GenBank/DDBJ whole genome shotgun (WGS) entry which is preliminary data.</text>
</comment>
<feature type="region of interest" description="Disordered" evidence="1">
    <location>
        <begin position="226"/>
        <end position="291"/>
    </location>
</feature>
<sequence>MFGRRPRLPIDLAFGLPTNNNKVSHSQYVKDLKCRLEQSYRIATSNAQKNADRNKTRFDRQVVDSSLEVGDRILVRNVKLRGKHKLADKWEDDVYIVLRKAGDMPVYTVKPEGKDGPVRTLHRDLLLPCGFLSAAVTNEPVKQPSFSLILRHPSPLPRTEMSYPCRTYLNVSKHRTSQPTEQVNSPERIPETDHTESDLPDNVCPVEKKNLPEDNVIQPCRVHDEQLPALPDVSRSEEEIDMAGNGESEEKRKDELDQMETENEEETERGTGMDTSVRRSDRTRHPPKRLDYAELGNPFVTVVKSFFHGLTTALADALSEEENPPYPLDLPTQINYI</sequence>
<evidence type="ECO:0000256" key="1">
    <source>
        <dbReference type="SAM" id="MobiDB-lite"/>
    </source>
</evidence>
<accession>A0A6G0J807</accession>
<feature type="region of interest" description="Disordered" evidence="1">
    <location>
        <begin position="173"/>
        <end position="203"/>
    </location>
</feature>
<feature type="compositionally biased region" description="Acidic residues" evidence="1">
    <location>
        <begin position="257"/>
        <end position="267"/>
    </location>
</feature>
<evidence type="ECO:0000313" key="3">
    <source>
        <dbReference type="Proteomes" id="UP000424527"/>
    </source>
</evidence>
<gene>
    <name evidence="2" type="ORF">D5F01_LYC02297</name>
</gene>
<protein>
    <submittedName>
        <fullName evidence="2">Uncharacterized protein</fullName>
    </submittedName>
</protein>
<dbReference type="EMBL" id="REGW02000002">
    <property type="protein sequence ID" value="KAE8299878.1"/>
    <property type="molecule type" value="Genomic_DNA"/>
</dbReference>
<reference evidence="2 3" key="1">
    <citation type="submission" date="2019-07" db="EMBL/GenBank/DDBJ databases">
        <title>Chromosome genome assembly for large yellow croaker.</title>
        <authorList>
            <person name="Xiao S."/>
        </authorList>
    </citation>
    <scope>NUCLEOTIDE SEQUENCE [LARGE SCALE GENOMIC DNA]</scope>
    <source>
        <strain evidence="2">JMULYC20181020</strain>
        <tissue evidence="2">Muscle</tissue>
    </source>
</reference>
<organism evidence="2 3">
    <name type="scientific">Larimichthys crocea</name>
    <name type="common">Large yellow croaker</name>
    <name type="synonym">Pseudosciaena crocea</name>
    <dbReference type="NCBI Taxonomy" id="215358"/>
    <lineage>
        <taxon>Eukaryota</taxon>
        <taxon>Metazoa</taxon>
        <taxon>Chordata</taxon>
        <taxon>Craniata</taxon>
        <taxon>Vertebrata</taxon>
        <taxon>Euteleostomi</taxon>
        <taxon>Actinopterygii</taxon>
        <taxon>Neopterygii</taxon>
        <taxon>Teleostei</taxon>
        <taxon>Neoteleostei</taxon>
        <taxon>Acanthomorphata</taxon>
        <taxon>Eupercaria</taxon>
        <taxon>Sciaenidae</taxon>
        <taxon>Larimichthys</taxon>
    </lineage>
</organism>
<dbReference type="Proteomes" id="UP000424527">
    <property type="component" value="Unassembled WGS sequence"/>
</dbReference>
<dbReference type="AlphaFoldDB" id="A0A6G0J807"/>
<feature type="compositionally biased region" description="Basic and acidic residues" evidence="1">
    <location>
        <begin position="268"/>
        <end position="291"/>
    </location>
</feature>
<keyword evidence="3" id="KW-1185">Reference proteome</keyword>